<evidence type="ECO:0000256" key="4">
    <source>
        <dbReference type="ARBA" id="ARBA00022741"/>
    </source>
</evidence>
<comment type="subcellular location">
    <subcellularLocation>
        <location evidence="1">Nucleus</location>
    </subcellularLocation>
</comment>
<keyword evidence="18" id="KW-1185">Reference proteome</keyword>
<evidence type="ECO:0000256" key="5">
    <source>
        <dbReference type="ARBA" id="ARBA00022759"/>
    </source>
</evidence>
<feature type="compositionally biased region" description="Basic and acidic residues" evidence="14">
    <location>
        <begin position="553"/>
        <end position="572"/>
    </location>
</feature>
<accession>A0AA38IX19</accession>
<dbReference type="InterPro" id="IPR002099">
    <property type="entry name" value="MutL/Mlh/PMS"/>
</dbReference>
<dbReference type="SMART" id="SM00853">
    <property type="entry name" value="MutL_C"/>
    <property type="match status" value="1"/>
</dbReference>
<evidence type="ECO:0000256" key="8">
    <source>
        <dbReference type="ARBA" id="ARBA00022840"/>
    </source>
</evidence>
<evidence type="ECO:0000256" key="13">
    <source>
        <dbReference type="ARBA" id="ARBA00083250"/>
    </source>
</evidence>
<dbReference type="GO" id="GO:0140664">
    <property type="term" value="F:ATP-dependent DNA damage sensor activity"/>
    <property type="evidence" value="ECO:0007669"/>
    <property type="project" value="InterPro"/>
</dbReference>
<feature type="region of interest" description="Disordered" evidence="14">
    <location>
        <begin position="553"/>
        <end position="583"/>
    </location>
</feature>
<feature type="domain" description="DNA mismatch repair protein S5" evidence="16">
    <location>
        <begin position="232"/>
        <end position="369"/>
    </location>
</feature>
<evidence type="ECO:0000313" key="17">
    <source>
        <dbReference type="EMBL" id="KAJ3662971.1"/>
    </source>
</evidence>
<dbReference type="Gene3D" id="3.30.230.10">
    <property type="match status" value="1"/>
</dbReference>
<dbReference type="FunFam" id="3.30.1540.20:FF:000019">
    <property type="entry name" value="PMS1 homolog 2, mismatch repair system component"/>
    <property type="match status" value="1"/>
</dbReference>
<evidence type="ECO:0000259" key="16">
    <source>
        <dbReference type="SMART" id="SM01340"/>
    </source>
</evidence>
<keyword evidence="8" id="KW-0067">ATP-binding</keyword>
<dbReference type="GO" id="GO:0005524">
    <property type="term" value="F:ATP binding"/>
    <property type="evidence" value="ECO:0007669"/>
    <property type="project" value="UniProtKB-KW"/>
</dbReference>
<evidence type="ECO:0000256" key="10">
    <source>
        <dbReference type="ARBA" id="ARBA00048778"/>
    </source>
</evidence>
<gene>
    <name evidence="17" type="ORF">Zmor_007285</name>
</gene>
<dbReference type="InterPro" id="IPR014790">
    <property type="entry name" value="MutL_C"/>
</dbReference>
<dbReference type="Gene3D" id="3.30.565.10">
    <property type="entry name" value="Histidine kinase-like ATPase, C-terminal domain"/>
    <property type="match status" value="1"/>
</dbReference>
<feature type="compositionally biased region" description="Polar residues" evidence="14">
    <location>
        <begin position="495"/>
        <end position="512"/>
    </location>
</feature>
<dbReference type="GO" id="GO:0032389">
    <property type="term" value="C:MutLalpha complex"/>
    <property type="evidence" value="ECO:0007669"/>
    <property type="project" value="TreeGrafter"/>
</dbReference>
<dbReference type="EMBL" id="JALNTZ010000002">
    <property type="protein sequence ID" value="KAJ3662971.1"/>
    <property type="molecule type" value="Genomic_DNA"/>
</dbReference>
<sequence>MDCDNEENIVASSQPKSDIIQPINRDTVHRICSGQVVLSLAIAVKELVENAIDAGATIIDIQLKEYGSELIEVCDNGSGVEKENFQALTLKHYTSKIRQFNDLANLSTLGFRGEALSSLCALSDLSILTKHTSATNATKITYDRNGKIISEVLGAREQGTTVTLENLFSTLPVRRKEFVKNLKREFNKMCQLLYAYCLVSKGVKFSCTNTTSKGSKNTVASTDGLNTVRDNIINVFGAKQISSLIEVEIIEPDESFLNEYGIKSLEKNSLPFDFDFFISSVIHGSGRSTSDRQFFYINSRPCEPTKLTKLINEVYKQYNHSQYPFIYLNILTKSCLVDVNVTPDKRQVFLEKEKLLLAAIKASLIEAFKNFPSSYKMQNLDLTQNTSVKDFLETKTNARGLKRSSTDGELKKGSILQKFKKRSKTENDKDELSPQTSFCLKEIAEESEKNNDTVMLDTFIKLAHEACKNEPNTSVSPSTEETNAKKICKSELSTPVGSEANSSVAKISGESQTESKDDKIEEIEFKIVCDEGKKAVENVVALKTHEIDKKIEKKESTKTGEKIEEMDSKENGTNDSQDDSTIVDKSKKEIKDCKDNTSDKDVDFVLDSTFRDRSFSKSVTLHTTLKDIKEALKKRNICKENDDIKVRFRSKINPESNKTAEEELRKQISKEDFAKMEIIGQFNLGFIIARLYNDLFIIDQHATDEKYNFEDLQANTVMENQVLVNPRPLQLTAANESLLIENEDIFKKNGFTFKIDESAPCTKKVQLTSVPLSKSIVFGKDDIDEMLFMLQDSNHTMCRPSRIRAMFASRACRKSVMIGKSLSNSDMRKLIDHMGEIEQPWNCPHGRPTMRHLINLDLIDTNET</sequence>
<keyword evidence="7" id="KW-0378">Hydrolase</keyword>
<keyword evidence="5" id="KW-0255">Endonuclease</keyword>
<evidence type="ECO:0000256" key="2">
    <source>
        <dbReference type="ARBA" id="ARBA00006082"/>
    </source>
</evidence>
<evidence type="ECO:0000259" key="15">
    <source>
        <dbReference type="SMART" id="SM00853"/>
    </source>
</evidence>
<evidence type="ECO:0000256" key="9">
    <source>
        <dbReference type="ARBA" id="ARBA00023242"/>
    </source>
</evidence>
<keyword evidence="4" id="KW-0547">Nucleotide-binding</keyword>
<dbReference type="GO" id="GO:0006298">
    <property type="term" value="P:mismatch repair"/>
    <property type="evidence" value="ECO:0007669"/>
    <property type="project" value="InterPro"/>
</dbReference>
<evidence type="ECO:0000313" key="18">
    <source>
        <dbReference type="Proteomes" id="UP001168821"/>
    </source>
</evidence>
<dbReference type="Gene3D" id="3.30.1540.20">
    <property type="entry name" value="MutL, C-terminal domain, dimerisation subdomain"/>
    <property type="match status" value="2"/>
</dbReference>
<evidence type="ECO:0000256" key="6">
    <source>
        <dbReference type="ARBA" id="ARBA00022763"/>
    </source>
</evidence>
<name>A0AA38IX19_9CUCU</name>
<dbReference type="SMART" id="SM01340">
    <property type="entry name" value="DNA_mis_repair"/>
    <property type="match status" value="1"/>
</dbReference>
<dbReference type="PANTHER" id="PTHR10073:SF52">
    <property type="entry name" value="MISMATCH REPAIR ENDONUCLEASE PMS2"/>
    <property type="match status" value="1"/>
</dbReference>
<dbReference type="GO" id="GO:0016887">
    <property type="term" value="F:ATP hydrolysis activity"/>
    <property type="evidence" value="ECO:0007669"/>
    <property type="project" value="InterPro"/>
</dbReference>
<dbReference type="InterPro" id="IPR014721">
    <property type="entry name" value="Ribsml_uS5_D2-typ_fold_subgr"/>
</dbReference>
<proteinExistence type="inferred from homology"/>
<dbReference type="CDD" id="cd03484">
    <property type="entry name" value="MutL_Trans_hPMS_2_like"/>
    <property type="match status" value="1"/>
</dbReference>
<dbReference type="PROSITE" id="PS00058">
    <property type="entry name" value="DNA_MISMATCH_REPAIR_1"/>
    <property type="match status" value="1"/>
</dbReference>
<evidence type="ECO:0000256" key="3">
    <source>
        <dbReference type="ARBA" id="ARBA00022722"/>
    </source>
</evidence>
<dbReference type="SUPFAM" id="SSF118116">
    <property type="entry name" value="DNA mismatch repair protein MutL"/>
    <property type="match status" value="1"/>
</dbReference>
<dbReference type="NCBIfam" id="TIGR00585">
    <property type="entry name" value="mutl"/>
    <property type="match status" value="1"/>
</dbReference>
<dbReference type="Proteomes" id="UP001168821">
    <property type="component" value="Unassembled WGS sequence"/>
</dbReference>
<dbReference type="Pfam" id="PF01119">
    <property type="entry name" value="DNA_mis_repair"/>
    <property type="match status" value="1"/>
</dbReference>
<keyword evidence="6" id="KW-0227">DNA damage</keyword>
<dbReference type="InterPro" id="IPR042120">
    <property type="entry name" value="MutL_C_dimsub"/>
</dbReference>
<comment type="similarity">
    <text evidence="2">Belongs to the DNA mismatch repair MutL/HexB family.</text>
</comment>
<dbReference type="SUPFAM" id="SSF55874">
    <property type="entry name" value="ATPase domain of HSP90 chaperone/DNA topoisomerase II/histidine kinase"/>
    <property type="match status" value="1"/>
</dbReference>
<evidence type="ECO:0000256" key="12">
    <source>
        <dbReference type="ARBA" id="ARBA00077255"/>
    </source>
</evidence>
<dbReference type="FunFam" id="3.30.565.10:FF:000014">
    <property type="entry name" value="Mismatch repair endonuclease pms1, putative"/>
    <property type="match status" value="1"/>
</dbReference>
<dbReference type="InterPro" id="IPR020568">
    <property type="entry name" value="Ribosomal_Su5_D2-typ_SF"/>
</dbReference>
<dbReference type="InterPro" id="IPR036890">
    <property type="entry name" value="HATPase_C_sf"/>
</dbReference>
<dbReference type="InterPro" id="IPR038973">
    <property type="entry name" value="MutL/Mlh/Pms-like"/>
</dbReference>
<keyword evidence="3" id="KW-0540">Nuclease</keyword>
<dbReference type="GO" id="GO:0030983">
    <property type="term" value="F:mismatched DNA binding"/>
    <property type="evidence" value="ECO:0007669"/>
    <property type="project" value="InterPro"/>
</dbReference>
<dbReference type="FunFam" id="3.30.230.10:FF:000032">
    <property type="entry name" value="mismatch repair endonuclease PMS2 isoform X2"/>
    <property type="match status" value="1"/>
</dbReference>
<comment type="catalytic activity">
    <reaction evidence="10">
        <text>ATP + H2O = ADP + phosphate + H(+)</text>
        <dbReference type="Rhea" id="RHEA:13065"/>
        <dbReference type="ChEBI" id="CHEBI:15377"/>
        <dbReference type="ChEBI" id="CHEBI:15378"/>
        <dbReference type="ChEBI" id="CHEBI:30616"/>
        <dbReference type="ChEBI" id="CHEBI:43474"/>
        <dbReference type="ChEBI" id="CHEBI:456216"/>
    </reaction>
    <physiologicalReaction direction="left-to-right" evidence="10">
        <dbReference type="Rhea" id="RHEA:13066"/>
    </physiologicalReaction>
</comment>
<dbReference type="FunFam" id="3.30.1370.100:FF:000001">
    <property type="entry name" value="Mismatch repair endonuclease pms1, putative"/>
    <property type="match status" value="1"/>
</dbReference>
<feature type="region of interest" description="Disordered" evidence="14">
    <location>
        <begin position="495"/>
        <end position="517"/>
    </location>
</feature>
<dbReference type="Pfam" id="PF13589">
    <property type="entry name" value="HATPase_c_3"/>
    <property type="match status" value="1"/>
</dbReference>
<reference evidence="17" key="1">
    <citation type="journal article" date="2023" name="G3 (Bethesda)">
        <title>Whole genome assemblies of Zophobas morio and Tenebrio molitor.</title>
        <authorList>
            <person name="Kaur S."/>
            <person name="Stinson S.A."/>
            <person name="diCenzo G.C."/>
        </authorList>
    </citation>
    <scope>NUCLEOTIDE SEQUENCE</scope>
    <source>
        <strain evidence="17">QUZm001</strain>
    </source>
</reference>
<evidence type="ECO:0000256" key="1">
    <source>
        <dbReference type="ARBA" id="ARBA00004123"/>
    </source>
</evidence>
<dbReference type="InterPro" id="IPR013507">
    <property type="entry name" value="DNA_mismatch_S5_2-like"/>
</dbReference>
<dbReference type="InterPro" id="IPR014762">
    <property type="entry name" value="DNA_mismatch_repair_CS"/>
</dbReference>
<organism evidence="17 18">
    <name type="scientific">Zophobas morio</name>
    <dbReference type="NCBI Taxonomy" id="2755281"/>
    <lineage>
        <taxon>Eukaryota</taxon>
        <taxon>Metazoa</taxon>
        <taxon>Ecdysozoa</taxon>
        <taxon>Arthropoda</taxon>
        <taxon>Hexapoda</taxon>
        <taxon>Insecta</taxon>
        <taxon>Pterygota</taxon>
        <taxon>Neoptera</taxon>
        <taxon>Endopterygota</taxon>
        <taxon>Coleoptera</taxon>
        <taxon>Polyphaga</taxon>
        <taxon>Cucujiformia</taxon>
        <taxon>Tenebrionidae</taxon>
        <taxon>Zophobas</taxon>
    </lineage>
</organism>
<dbReference type="GO" id="GO:0004519">
    <property type="term" value="F:endonuclease activity"/>
    <property type="evidence" value="ECO:0007669"/>
    <property type="project" value="UniProtKB-KW"/>
</dbReference>
<dbReference type="SUPFAM" id="SSF54211">
    <property type="entry name" value="Ribosomal protein S5 domain 2-like"/>
    <property type="match status" value="1"/>
</dbReference>
<protein>
    <recommendedName>
        <fullName evidence="11">Mismatch repair endonuclease PMS2</fullName>
    </recommendedName>
    <alternativeName>
        <fullName evidence="13">DNA mismatch repair protein PMS2</fullName>
    </alternativeName>
    <alternativeName>
        <fullName evidence="12">PMS1 protein homolog 2</fullName>
    </alternativeName>
</protein>
<dbReference type="PANTHER" id="PTHR10073">
    <property type="entry name" value="DNA MISMATCH REPAIR PROTEIN MLH, PMS, MUTL"/>
    <property type="match status" value="1"/>
</dbReference>
<keyword evidence="9" id="KW-0539">Nucleus</keyword>
<dbReference type="AlphaFoldDB" id="A0AA38IX19"/>
<evidence type="ECO:0000256" key="14">
    <source>
        <dbReference type="SAM" id="MobiDB-lite"/>
    </source>
</evidence>
<dbReference type="CDD" id="cd16926">
    <property type="entry name" value="HATPase_MutL-MLH-PMS-like"/>
    <property type="match status" value="1"/>
</dbReference>
<evidence type="ECO:0000256" key="11">
    <source>
        <dbReference type="ARBA" id="ARBA00072579"/>
    </source>
</evidence>
<dbReference type="Pfam" id="PF08676">
    <property type="entry name" value="MutL_C"/>
    <property type="match status" value="1"/>
</dbReference>
<feature type="domain" description="MutL C-terminal dimerisation" evidence="15">
    <location>
        <begin position="678"/>
        <end position="822"/>
    </location>
</feature>
<dbReference type="InterPro" id="IPR037198">
    <property type="entry name" value="MutL_C_sf"/>
</dbReference>
<evidence type="ECO:0000256" key="7">
    <source>
        <dbReference type="ARBA" id="ARBA00022801"/>
    </source>
</evidence>
<comment type="caution">
    <text evidence="17">The sequence shown here is derived from an EMBL/GenBank/DDBJ whole genome shotgun (WGS) entry which is preliminary data.</text>
</comment>